<accession>A0A5J4U782</accession>
<evidence type="ECO:0000313" key="2">
    <source>
        <dbReference type="Proteomes" id="UP000324800"/>
    </source>
</evidence>
<dbReference type="EMBL" id="SNRW01019630">
    <property type="protein sequence ID" value="KAA6366209.1"/>
    <property type="molecule type" value="Genomic_DNA"/>
</dbReference>
<gene>
    <name evidence="1" type="ORF">EZS28_038263</name>
</gene>
<name>A0A5J4U782_9EUKA</name>
<organism evidence="1 2">
    <name type="scientific">Streblomastix strix</name>
    <dbReference type="NCBI Taxonomy" id="222440"/>
    <lineage>
        <taxon>Eukaryota</taxon>
        <taxon>Metamonada</taxon>
        <taxon>Preaxostyla</taxon>
        <taxon>Oxymonadida</taxon>
        <taxon>Streblomastigidae</taxon>
        <taxon>Streblomastix</taxon>
    </lineage>
</organism>
<dbReference type="Proteomes" id="UP000324800">
    <property type="component" value="Unassembled WGS sequence"/>
</dbReference>
<proteinExistence type="predicted"/>
<evidence type="ECO:0000313" key="1">
    <source>
        <dbReference type="EMBL" id="KAA6366209.1"/>
    </source>
</evidence>
<comment type="caution">
    <text evidence="1">The sequence shown here is derived from an EMBL/GenBank/DDBJ whole genome shotgun (WGS) entry which is preliminary data.</text>
</comment>
<dbReference type="AlphaFoldDB" id="A0A5J4U782"/>
<sequence>MDEKGCEVYVCEQGLFGVHNNERQDVQYWEFQSEEELRLWVACILADAALVKNERLQTIIRASQVKIRTFRDTEPDHAIQTVLQQI</sequence>
<reference evidence="1 2" key="1">
    <citation type="submission" date="2019-03" db="EMBL/GenBank/DDBJ databases">
        <title>Single cell metagenomics reveals metabolic interactions within the superorganism composed of flagellate Streblomastix strix and complex community of Bacteroidetes bacteria on its surface.</title>
        <authorList>
            <person name="Treitli S.C."/>
            <person name="Kolisko M."/>
            <person name="Husnik F."/>
            <person name="Keeling P."/>
            <person name="Hampl V."/>
        </authorList>
    </citation>
    <scope>NUCLEOTIDE SEQUENCE [LARGE SCALE GENOMIC DNA]</scope>
    <source>
        <strain evidence="1">ST1C</strain>
    </source>
</reference>
<protein>
    <submittedName>
        <fullName evidence="1">Uncharacterized protein</fullName>
    </submittedName>
</protein>